<sequence length="276" mass="31849">MENRIKIIIVDDENLIRNLIKNCIPWDDIGVNIVGEASNSEEAMNLIEKVQPDIILTDICMPSADGLDMSQYVLDKYPSIKIIVITGYDEFEYAKRAIKVGISDFILKPIDDKELKNSILKLKDIILQEKVKEKDYLQIKDRIDTFGSIIDLKQSNDEEDTALNIDEIKKFILKNISNTELSLKLVSEYFYVNSSYLSRIFKFKTGMNFSEYIISVKMKIAIDMVRNSDAKSCEIASKIGIADPNYFSTCFKKYTGYSMKEYKKLREQSREQTQKS</sequence>
<dbReference type="Pfam" id="PF12833">
    <property type="entry name" value="HTH_18"/>
    <property type="match status" value="1"/>
</dbReference>
<dbReference type="PROSITE" id="PS01124">
    <property type="entry name" value="HTH_ARAC_FAMILY_2"/>
    <property type="match status" value="1"/>
</dbReference>
<dbReference type="Gene3D" id="1.10.10.60">
    <property type="entry name" value="Homeodomain-like"/>
    <property type="match status" value="2"/>
</dbReference>
<evidence type="ECO:0000256" key="6">
    <source>
        <dbReference type="ARBA" id="ARBA00023015"/>
    </source>
</evidence>
<dbReference type="PANTHER" id="PTHR42713">
    <property type="entry name" value="HISTIDINE KINASE-RELATED"/>
    <property type="match status" value="1"/>
</dbReference>
<evidence type="ECO:0000256" key="8">
    <source>
        <dbReference type="ARBA" id="ARBA00023163"/>
    </source>
</evidence>
<evidence type="ECO:0000259" key="11">
    <source>
        <dbReference type="PROSITE" id="PS01124"/>
    </source>
</evidence>
<dbReference type="InterPro" id="IPR051552">
    <property type="entry name" value="HptR"/>
</dbReference>
<keyword evidence="14" id="KW-1185">Reference proteome</keyword>
<dbReference type="InterPro" id="IPR018060">
    <property type="entry name" value="HTH_AraC"/>
</dbReference>
<evidence type="ECO:0000256" key="10">
    <source>
        <dbReference type="PROSITE-ProRule" id="PRU00169"/>
    </source>
</evidence>
<comment type="function">
    <text evidence="9">May play the central regulatory role in sporulation. It may be an element of the effector pathway responsible for the activation of sporulation genes in response to nutritional stress. Spo0A may act in concert with spo0H (a sigma factor) to control the expression of some genes that are critical to the sporulation process.</text>
</comment>
<dbReference type="SMART" id="SM00448">
    <property type="entry name" value="REC"/>
    <property type="match status" value="1"/>
</dbReference>
<dbReference type="PANTHER" id="PTHR42713:SF3">
    <property type="entry name" value="TRANSCRIPTIONAL REGULATORY PROTEIN HPTR"/>
    <property type="match status" value="1"/>
</dbReference>
<dbReference type="Pfam" id="PF00072">
    <property type="entry name" value="Response_reg"/>
    <property type="match status" value="1"/>
</dbReference>
<dbReference type="PROSITE" id="PS50110">
    <property type="entry name" value="RESPONSE_REGULATORY"/>
    <property type="match status" value="1"/>
</dbReference>
<evidence type="ECO:0000256" key="2">
    <source>
        <dbReference type="ARBA" id="ARBA00018672"/>
    </source>
</evidence>
<protein>
    <recommendedName>
        <fullName evidence="2">Stage 0 sporulation protein A homolog</fullName>
    </recommendedName>
</protein>
<dbReference type="InterPro" id="IPR001789">
    <property type="entry name" value="Sig_transdc_resp-reg_receiver"/>
</dbReference>
<comment type="subcellular location">
    <subcellularLocation>
        <location evidence="1">Cytoplasm</location>
    </subcellularLocation>
</comment>
<feature type="modified residue" description="4-aspartylphosphate" evidence="10">
    <location>
        <position position="58"/>
    </location>
</feature>
<proteinExistence type="predicted"/>
<evidence type="ECO:0000256" key="3">
    <source>
        <dbReference type="ARBA" id="ARBA00022490"/>
    </source>
</evidence>
<evidence type="ECO:0000313" key="13">
    <source>
        <dbReference type="EMBL" id="MBK1811108.1"/>
    </source>
</evidence>
<dbReference type="RefSeq" id="WP_200268991.1">
    <property type="nucleotide sequence ID" value="NZ_JAENHN010000032.1"/>
</dbReference>
<dbReference type="Gene3D" id="3.40.50.2300">
    <property type="match status" value="1"/>
</dbReference>
<evidence type="ECO:0000256" key="4">
    <source>
        <dbReference type="ARBA" id="ARBA00022553"/>
    </source>
</evidence>
<evidence type="ECO:0000256" key="1">
    <source>
        <dbReference type="ARBA" id="ARBA00004496"/>
    </source>
</evidence>
<dbReference type="EMBL" id="JAENHN010000032">
    <property type="protein sequence ID" value="MBK1811108.1"/>
    <property type="molecule type" value="Genomic_DNA"/>
</dbReference>
<feature type="domain" description="HTH araC/xylS-type" evidence="11">
    <location>
        <begin position="166"/>
        <end position="265"/>
    </location>
</feature>
<feature type="domain" description="Response regulatory" evidence="12">
    <location>
        <begin position="6"/>
        <end position="123"/>
    </location>
</feature>
<evidence type="ECO:0000256" key="7">
    <source>
        <dbReference type="ARBA" id="ARBA00023125"/>
    </source>
</evidence>
<keyword evidence="4 10" id="KW-0597">Phosphoprotein</keyword>
<gene>
    <name evidence="13" type="ORF">JHL18_10755</name>
</gene>
<dbReference type="SUPFAM" id="SSF46689">
    <property type="entry name" value="Homeodomain-like"/>
    <property type="match status" value="1"/>
</dbReference>
<comment type="caution">
    <text evidence="13">The sequence shown here is derived from an EMBL/GenBank/DDBJ whole genome shotgun (WGS) entry which is preliminary data.</text>
</comment>
<evidence type="ECO:0000256" key="5">
    <source>
        <dbReference type="ARBA" id="ARBA00023012"/>
    </source>
</evidence>
<accession>A0ABS1EPA3</accession>
<keyword evidence="8" id="KW-0804">Transcription</keyword>
<keyword evidence="7" id="KW-0238">DNA-binding</keyword>
<dbReference type="CDD" id="cd17536">
    <property type="entry name" value="REC_YesN-like"/>
    <property type="match status" value="1"/>
</dbReference>
<dbReference type="Proteomes" id="UP000596739">
    <property type="component" value="Unassembled WGS sequence"/>
</dbReference>
<evidence type="ECO:0000313" key="14">
    <source>
        <dbReference type="Proteomes" id="UP000596739"/>
    </source>
</evidence>
<dbReference type="SUPFAM" id="SSF52172">
    <property type="entry name" value="CheY-like"/>
    <property type="match status" value="1"/>
</dbReference>
<dbReference type="SMART" id="SM00342">
    <property type="entry name" value="HTH_ARAC"/>
    <property type="match status" value="1"/>
</dbReference>
<reference evidence="14" key="1">
    <citation type="submission" date="2021-01" db="EMBL/GenBank/DDBJ databases">
        <title>Genome public.</title>
        <authorList>
            <person name="Liu C."/>
            <person name="Sun Q."/>
        </authorList>
    </citation>
    <scope>NUCLEOTIDE SEQUENCE [LARGE SCALE GENOMIC DNA]</scope>
    <source>
        <strain evidence="14">YIM B02505</strain>
    </source>
</reference>
<dbReference type="InterPro" id="IPR009057">
    <property type="entry name" value="Homeodomain-like_sf"/>
</dbReference>
<dbReference type="InterPro" id="IPR011006">
    <property type="entry name" value="CheY-like_superfamily"/>
</dbReference>
<keyword evidence="6" id="KW-0805">Transcription regulation</keyword>
<evidence type="ECO:0000256" key="9">
    <source>
        <dbReference type="ARBA" id="ARBA00024867"/>
    </source>
</evidence>
<name>A0ABS1EPA3_9CLOT</name>
<keyword evidence="3" id="KW-0963">Cytoplasm</keyword>
<evidence type="ECO:0000259" key="12">
    <source>
        <dbReference type="PROSITE" id="PS50110"/>
    </source>
</evidence>
<keyword evidence="5" id="KW-0902">Two-component regulatory system</keyword>
<organism evidence="13 14">
    <name type="scientific">Clostridium yunnanense</name>
    <dbReference type="NCBI Taxonomy" id="2800325"/>
    <lineage>
        <taxon>Bacteria</taxon>
        <taxon>Bacillati</taxon>
        <taxon>Bacillota</taxon>
        <taxon>Clostridia</taxon>
        <taxon>Eubacteriales</taxon>
        <taxon>Clostridiaceae</taxon>
        <taxon>Clostridium</taxon>
    </lineage>
</organism>